<reference evidence="7" key="1">
    <citation type="journal article" date="2017" name="Nat. Ecol. Evol.">
        <title>Genome expansion and lineage-specific genetic innovations in the forest pathogenic fungi Armillaria.</title>
        <authorList>
            <person name="Sipos G."/>
            <person name="Prasanna A.N."/>
            <person name="Walter M.C."/>
            <person name="O'Connor E."/>
            <person name="Balint B."/>
            <person name="Krizsan K."/>
            <person name="Kiss B."/>
            <person name="Hess J."/>
            <person name="Varga T."/>
            <person name="Slot J."/>
            <person name="Riley R."/>
            <person name="Boka B."/>
            <person name="Rigling D."/>
            <person name="Barry K."/>
            <person name="Lee J."/>
            <person name="Mihaltcheva S."/>
            <person name="LaButti K."/>
            <person name="Lipzen A."/>
            <person name="Waldron R."/>
            <person name="Moloney N.M."/>
            <person name="Sperisen C."/>
            <person name="Kredics L."/>
            <person name="Vagvoelgyi C."/>
            <person name="Patrignani A."/>
            <person name="Fitzpatrick D."/>
            <person name="Nagy I."/>
            <person name="Doyle S."/>
            <person name="Anderson J.B."/>
            <person name="Grigoriev I.V."/>
            <person name="Gueldener U."/>
            <person name="Muensterkoetter M."/>
            <person name="Nagy L.G."/>
        </authorList>
    </citation>
    <scope>NUCLEOTIDE SEQUENCE [LARGE SCALE GENOMIC DNA]</scope>
    <source>
        <strain evidence="7">28-4</strain>
    </source>
</reference>
<sequence>MSSTSTSEIYRGGCYCGRVSYAVTGKPILSAYCHCTQCQSIKAAVFSYTIHFPGSSFSWTHNAAMGVYHRKPGSDRYRCANCGTAVACYSTESNEWSVYGGQIERDEAGKIKHWELLKPTAHIFYDTRMLDVLDDLGKWDGYENSSNRIS</sequence>
<evidence type="ECO:0000313" key="7">
    <source>
        <dbReference type="Proteomes" id="UP000218334"/>
    </source>
</evidence>
<name>A0A2H3C073_9AGAR</name>
<dbReference type="PANTHER" id="PTHR33337:SF40">
    <property type="entry name" value="CENP-V_GFA DOMAIN-CONTAINING PROTEIN-RELATED"/>
    <property type="match status" value="1"/>
</dbReference>
<evidence type="ECO:0000256" key="2">
    <source>
        <dbReference type="ARBA" id="ARBA00022723"/>
    </source>
</evidence>
<comment type="similarity">
    <text evidence="1">Belongs to the Gfa family.</text>
</comment>
<evidence type="ECO:0000256" key="3">
    <source>
        <dbReference type="ARBA" id="ARBA00022833"/>
    </source>
</evidence>
<dbReference type="AlphaFoldDB" id="A0A2H3C073"/>
<dbReference type="Pfam" id="PF04828">
    <property type="entry name" value="GFA"/>
    <property type="match status" value="1"/>
</dbReference>
<dbReference type="Proteomes" id="UP000218334">
    <property type="component" value="Unassembled WGS sequence"/>
</dbReference>
<evidence type="ECO:0000313" key="6">
    <source>
        <dbReference type="EMBL" id="PBK76501.1"/>
    </source>
</evidence>
<dbReference type="PANTHER" id="PTHR33337">
    <property type="entry name" value="GFA DOMAIN-CONTAINING PROTEIN"/>
    <property type="match status" value="1"/>
</dbReference>
<keyword evidence="3" id="KW-0862">Zinc</keyword>
<dbReference type="GO" id="GO:0046872">
    <property type="term" value="F:metal ion binding"/>
    <property type="evidence" value="ECO:0007669"/>
    <property type="project" value="UniProtKB-KW"/>
</dbReference>
<dbReference type="PROSITE" id="PS51891">
    <property type="entry name" value="CENP_V_GFA"/>
    <property type="match status" value="1"/>
</dbReference>
<dbReference type="Gene3D" id="3.90.1590.10">
    <property type="entry name" value="glutathione-dependent formaldehyde- activating enzyme (gfa)"/>
    <property type="match status" value="1"/>
</dbReference>
<protein>
    <recommendedName>
        <fullName evidence="5">CENP-V/GFA domain-containing protein</fullName>
    </recommendedName>
</protein>
<dbReference type="EMBL" id="KZ293416">
    <property type="protein sequence ID" value="PBK76501.1"/>
    <property type="molecule type" value="Genomic_DNA"/>
</dbReference>
<accession>A0A2H3C073</accession>
<organism evidence="6 7">
    <name type="scientific">Armillaria solidipes</name>
    <dbReference type="NCBI Taxonomy" id="1076256"/>
    <lineage>
        <taxon>Eukaryota</taxon>
        <taxon>Fungi</taxon>
        <taxon>Dikarya</taxon>
        <taxon>Basidiomycota</taxon>
        <taxon>Agaricomycotina</taxon>
        <taxon>Agaricomycetes</taxon>
        <taxon>Agaricomycetidae</taxon>
        <taxon>Agaricales</taxon>
        <taxon>Marasmiineae</taxon>
        <taxon>Physalacriaceae</taxon>
        <taxon>Armillaria</taxon>
    </lineage>
</organism>
<dbReference type="InterPro" id="IPR011057">
    <property type="entry name" value="Mss4-like_sf"/>
</dbReference>
<evidence type="ECO:0000256" key="4">
    <source>
        <dbReference type="ARBA" id="ARBA00023239"/>
    </source>
</evidence>
<gene>
    <name evidence="6" type="ORF">ARMSODRAFT_875131</name>
</gene>
<dbReference type="SUPFAM" id="SSF51316">
    <property type="entry name" value="Mss4-like"/>
    <property type="match status" value="1"/>
</dbReference>
<keyword evidence="4" id="KW-0456">Lyase</keyword>
<dbReference type="STRING" id="1076256.A0A2H3C073"/>
<keyword evidence="7" id="KW-1185">Reference proteome</keyword>
<proteinExistence type="inferred from homology"/>
<dbReference type="GO" id="GO:0016846">
    <property type="term" value="F:carbon-sulfur lyase activity"/>
    <property type="evidence" value="ECO:0007669"/>
    <property type="project" value="InterPro"/>
</dbReference>
<keyword evidence="2" id="KW-0479">Metal-binding</keyword>
<evidence type="ECO:0000256" key="1">
    <source>
        <dbReference type="ARBA" id="ARBA00005495"/>
    </source>
</evidence>
<evidence type="ECO:0000259" key="5">
    <source>
        <dbReference type="PROSITE" id="PS51891"/>
    </source>
</evidence>
<dbReference type="InterPro" id="IPR006913">
    <property type="entry name" value="CENP-V/GFA"/>
</dbReference>
<feature type="domain" description="CENP-V/GFA" evidence="5">
    <location>
        <begin position="10"/>
        <end position="126"/>
    </location>
</feature>